<dbReference type="GO" id="GO:0003700">
    <property type="term" value="F:DNA-binding transcription factor activity"/>
    <property type="evidence" value="ECO:0007669"/>
    <property type="project" value="TreeGrafter"/>
</dbReference>
<dbReference type="PROSITE" id="PS51078">
    <property type="entry name" value="ICLR_ED"/>
    <property type="match status" value="1"/>
</dbReference>
<feature type="domain" description="HTH iclR-type" evidence="4">
    <location>
        <begin position="8"/>
        <end position="69"/>
    </location>
</feature>
<dbReference type="InterPro" id="IPR029016">
    <property type="entry name" value="GAF-like_dom_sf"/>
</dbReference>
<dbReference type="Gene3D" id="3.30.450.40">
    <property type="match status" value="1"/>
</dbReference>
<evidence type="ECO:0000313" key="6">
    <source>
        <dbReference type="EMBL" id="APH72454.1"/>
    </source>
</evidence>
<dbReference type="InterPro" id="IPR050707">
    <property type="entry name" value="HTH_MetabolicPath_Reg"/>
</dbReference>
<sequence length="271" mass="28684">MDRAYNDLKSVSRAAEVLTAFLKAEEWSISGLARELSLHKSVTHRLVSTLTTSGLLICDARSGLYRLGPIMAQLGNQVERNGLLHRFARPFMVDLARLSGETVSIQVVQGDHGLCVDVVESQHAMRLTISPGQSFPLHAGCAGKVMLAFQAPAVIDRLLSHTPLQRYTDATITDPEALRADLASIRERGFGFSDSEITPGARSIGAPIFAANGIVAGSLVISGPGMRLSNERMNQLAIPTAQAAAGLSAALGYTPQPVEGGASDALQQKAG</sequence>
<organism evidence="6 7">
    <name type="scientific">Aquibium oceanicum</name>
    <dbReference type="NCBI Taxonomy" id="1670800"/>
    <lineage>
        <taxon>Bacteria</taxon>
        <taxon>Pseudomonadati</taxon>
        <taxon>Pseudomonadota</taxon>
        <taxon>Alphaproteobacteria</taxon>
        <taxon>Hyphomicrobiales</taxon>
        <taxon>Phyllobacteriaceae</taxon>
        <taxon>Aquibium</taxon>
    </lineage>
</organism>
<dbReference type="SUPFAM" id="SSF46785">
    <property type="entry name" value="Winged helix' DNA-binding domain"/>
    <property type="match status" value="1"/>
</dbReference>
<name>A0A1L3SST9_9HYPH</name>
<evidence type="ECO:0000259" key="4">
    <source>
        <dbReference type="PROSITE" id="PS51077"/>
    </source>
</evidence>
<gene>
    <name evidence="6" type="ORF">BSQ44_14620</name>
</gene>
<feature type="domain" description="IclR-ED" evidence="5">
    <location>
        <begin position="70"/>
        <end position="253"/>
    </location>
</feature>
<dbReference type="PROSITE" id="PS51077">
    <property type="entry name" value="HTH_ICLR"/>
    <property type="match status" value="1"/>
</dbReference>
<evidence type="ECO:0000256" key="3">
    <source>
        <dbReference type="ARBA" id="ARBA00023163"/>
    </source>
</evidence>
<reference evidence="7" key="1">
    <citation type="submission" date="2016-11" db="EMBL/GenBank/DDBJ databases">
        <title>Mesorhizobium oceanicum sp. nov., isolated from deep seawater in South China Sea.</title>
        <authorList>
            <person name="Fu G.-Y."/>
        </authorList>
    </citation>
    <scope>NUCLEOTIDE SEQUENCE [LARGE SCALE GENOMIC DNA]</scope>
    <source>
        <strain evidence="7">B7</strain>
    </source>
</reference>
<dbReference type="Proteomes" id="UP000182840">
    <property type="component" value="Chromosome"/>
</dbReference>
<protein>
    <recommendedName>
        <fullName evidence="8">IclR family transcriptional regulator</fullName>
    </recommendedName>
</protein>
<dbReference type="GO" id="GO:0045892">
    <property type="term" value="P:negative regulation of DNA-templated transcription"/>
    <property type="evidence" value="ECO:0007669"/>
    <property type="project" value="TreeGrafter"/>
</dbReference>
<dbReference type="Pfam" id="PF01614">
    <property type="entry name" value="IclR_C"/>
    <property type="match status" value="1"/>
</dbReference>
<dbReference type="PANTHER" id="PTHR30136">
    <property type="entry name" value="HELIX-TURN-HELIX TRANSCRIPTIONAL REGULATOR, ICLR FAMILY"/>
    <property type="match status" value="1"/>
</dbReference>
<keyword evidence="3" id="KW-0804">Transcription</keyword>
<evidence type="ECO:0000256" key="2">
    <source>
        <dbReference type="ARBA" id="ARBA00023125"/>
    </source>
</evidence>
<dbReference type="PANTHER" id="PTHR30136:SF24">
    <property type="entry name" value="HTH-TYPE TRANSCRIPTIONAL REPRESSOR ALLR"/>
    <property type="match status" value="1"/>
</dbReference>
<dbReference type="GO" id="GO:0003677">
    <property type="term" value="F:DNA binding"/>
    <property type="evidence" value="ECO:0007669"/>
    <property type="project" value="UniProtKB-KW"/>
</dbReference>
<dbReference type="Pfam" id="PF09339">
    <property type="entry name" value="HTH_IclR"/>
    <property type="match status" value="1"/>
</dbReference>
<dbReference type="InterPro" id="IPR014757">
    <property type="entry name" value="Tscrpt_reg_IclR_C"/>
</dbReference>
<dbReference type="Gene3D" id="1.10.10.10">
    <property type="entry name" value="Winged helix-like DNA-binding domain superfamily/Winged helix DNA-binding domain"/>
    <property type="match status" value="1"/>
</dbReference>
<keyword evidence="1" id="KW-0805">Transcription regulation</keyword>
<dbReference type="InterPro" id="IPR005471">
    <property type="entry name" value="Tscrpt_reg_IclR_N"/>
</dbReference>
<keyword evidence="2" id="KW-0238">DNA-binding</keyword>
<evidence type="ECO:0000313" key="7">
    <source>
        <dbReference type="Proteomes" id="UP000182840"/>
    </source>
</evidence>
<evidence type="ECO:0000256" key="1">
    <source>
        <dbReference type="ARBA" id="ARBA00023015"/>
    </source>
</evidence>
<proteinExistence type="predicted"/>
<evidence type="ECO:0000259" key="5">
    <source>
        <dbReference type="PROSITE" id="PS51078"/>
    </source>
</evidence>
<dbReference type="InterPro" id="IPR036390">
    <property type="entry name" value="WH_DNA-bd_sf"/>
</dbReference>
<dbReference type="OrthoDB" id="6057486at2"/>
<dbReference type="RefSeq" id="WP_072605433.1">
    <property type="nucleotide sequence ID" value="NZ_CP018171.1"/>
</dbReference>
<dbReference type="SUPFAM" id="SSF55781">
    <property type="entry name" value="GAF domain-like"/>
    <property type="match status" value="1"/>
</dbReference>
<evidence type="ECO:0008006" key="8">
    <source>
        <dbReference type="Google" id="ProtNLM"/>
    </source>
</evidence>
<dbReference type="InterPro" id="IPR036388">
    <property type="entry name" value="WH-like_DNA-bd_sf"/>
</dbReference>
<dbReference type="AlphaFoldDB" id="A0A1L3SST9"/>
<dbReference type="KEGG" id="meso:BSQ44_14620"/>
<dbReference type="EMBL" id="CP018171">
    <property type="protein sequence ID" value="APH72454.1"/>
    <property type="molecule type" value="Genomic_DNA"/>
</dbReference>
<dbReference type="SMART" id="SM00346">
    <property type="entry name" value="HTH_ICLR"/>
    <property type="match status" value="1"/>
</dbReference>
<dbReference type="STRING" id="1670800.BSQ44_14620"/>
<keyword evidence="7" id="KW-1185">Reference proteome</keyword>
<accession>A0A1L3SST9</accession>